<evidence type="ECO:0000313" key="1">
    <source>
        <dbReference type="EMBL" id="OWQ53993.1"/>
    </source>
</evidence>
<proteinExistence type="predicted"/>
<name>A0A246HP60_STEMA</name>
<gene>
    <name evidence="1" type="ORF">CEE60_10055</name>
</gene>
<protein>
    <submittedName>
        <fullName evidence="1">Uncharacterized protein</fullName>
    </submittedName>
</protein>
<dbReference type="EMBL" id="NIVS01000020">
    <property type="protein sequence ID" value="OWQ53993.1"/>
    <property type="molecule type" value="Genomic_DNA"/>
</dbReference>
<sequence>MGGPINTQREVAPMKPGTAMEEQLQLKGIGRLLAGFPYRYGSEVQQFLQQQGAPLESTNVSTMEAPR</sequence>
<dbReference type="AlphaFoldDB" id="A0A246HP60"/>
<comment type="caution">
    <text evidence="1">The sequence shown here is derived from an EMBL/GenBank/DDBJ whole genome shotgun (WGS) entry which is preliminary data.</text>
</comment>
<dbReference type="Proteomes" id="UP000198157">
    <property type="component" value="Unassembled WGS sequence"/>
</dbReference>
<evidence type="ECO:0000313" key="2">
    <source>
        <dbReference type="Proteomes" id="UP000198157"/>
    </source>
</evidence>
<reference evidence="1 2" key="1">
    <citation type="submission" date="2017-06" db="EMBL/GenBank/DDBJ databases">
        <authorList>
            <person name="Kim H.J."/>
            <person name="Triplett B.A."/>
        </authorList>
    </citation>
    <scope>NUCLEOTIDE SEQUENCE [LARGE SCALE GENOMIC DNA]</scope>
    <source>
        <strain evidence="1 2">13146</strain>
    </source>
</reference>
<accession>A0A246HP60</accession>
<organism evidence="1 2">
    <name type="scientific">Stenotrophomonas maltophilia</name>
    <name type="common">Pseudomonas maltophilia</name>
    <name type="synonym">Xanthomonas maltophilia</name>
    <dbReference type="NCBI Taxonomy" id="40324"/>
    <lineage>
        <taxon>Bacteria</taxon>
        <taxon>Pseudomonadati</taxon>
        <taxon>Pseudomonadota</taxon>
        <taxon>Gammaproteobacteria</taxon>
        <taxon>Lysobacterales</taxon>
        <taxon>Lysobacteraceae</taxon>
        <taxon>Stenotrophomonas</taxon>
        <taxon>Stenotrophomonas maltophilia group</taxon>
    </lineage>
</organism>